<dbReference type="EMBL" id="CP102774">
    <property type="protein sequence ID" value="UZF88399.1"/>
    <property type="molecule type" value="Genomic_DNA"/>
</dbReference>
<evidence type="ECO:0000256" key="2">
    <source>
        <dbReference type="SAM" id="SignalP"/>
    </source>
</evidence>
<keyword evidence="2" id="KW-0732">Signal</keyword>
<evidence type="ECO:0000313" key="3">
    <source>
        <dbReference type="EMBL" id="UZF88399.1"/>
    </source>
</evidence>
<reference evidence="3" key="1">
    <citation type="submission" date="2022-08" db="EMBL/GenBank/DDBJ databases">
        <title>Complete Genome Sequences of 2 Bosea sp. soil isolates.</title>
        <authorList>
            <person name="Alvarez Arevalo M."/>
            <person name="Sterndorff E.B."/>
            <person name="Faurdal D."/>
            <person name="Joergensen T.S."/>
            <person name="Weber T."/>
        </authorList>
    </citation>
    <scope>NUCLEOTIDE SEQUENCE</scope>
    <source>
        <strain evidence="3">NBC_00436</strain>
    </source>
</reference>
<evidence type="ECO:0008006" key="4">
    <source>
        <dbReference type="Google" id="ProtNLM"/>
    </source>
</evidence>
<dbReference type="PROSITE" id="PS51257">
    <property type="entry name" value="PROKAR_LIPOPROTEIN"/>
    <property type="match status" value="1"/>
</dbReference>
<gene>
    <name evidence="3" type="ORF">NWE54_06325</name>
</gene>
<feature type="signal peptide" evidence="2">
    <location>
        <begin position="1"/>
        <end position="21"/>
    </location>
</feature>
<feature type="region of interest" description="Disordered" evidence="1">
    <location>
        <begin position="24"/>
        <end position="47"/>
    </location>
</feature>
<proteinExistence type="predicted"/>
<organism evidence="3">
    <name type="scientific">Bosea sp. NBC_00436</name>
    <dbReference type="NCBI Taxonomy" id="2969620"/>
    <lineage>
        <taxon>Bacteria</taxon>
        <taxon>Pseudomonadati</taxon>
        <taxon>Pseudomonadota</taxon>
        <taxon>Alphaproteobacteria</taxon>
        <taxon>Hyphomicrobiales</taxon>
        <taxon>Boseaceae</taxon>
        <taxon>Bosea</taxon>
    </lineage>
</organism>
<protein>
    <recommendedName>
        <fullName evidence="4">Lipoprotein</fullName>
    </recommendedName>
</protein>
<accession>A0A9E7ZQH2</accession>
<feature type="chain" id="PRO_5038856386" description="Lipoprotein" evidence="2">
    <location>
        <begin position="22"/>
        <end position="47"/>
    </location>
</feature>
<evidence type="ECO:0000256" key="1">
    <source>
        <dbReference type="SAM" id="MobiDB-lite"/>
    </source>
</evidence>
<sequence>MKSASRILVLGLVALGLAACATQQQPDYTPPASKRLDAKTTLETHRR</sequence>
<name>A0A9E7ZQH2_9HYPH</name>
<dbReference type="AlphaFoldDB" id="A0A9E7ZQH2"/>
<feature type="compositionally biased region" description="Basic and acidic residues" evidence="1">
    <location>
        <begin position="34"/>
        <end position="47"/>
    </location>
</feature>